<name>A0A1U7LI51_NEOID</name>
<feature type="region of interest" description="Disordered" evidence="9">
    <location>
        <begin position="330"/>
        <end position="354"/>
    </location>
</feature>
<keyword evidence="2 8" id="KW-0812">Transmembrane</keyword>
<feature type="domain" description="SMP-LTD" evidence="11">
    <location>
        <begin position="114"/>
        <end position="316"/>
    </location>
</feature>
<dbReference type="GO" id="GO:0032865">
    <property type="term" value="C:ERMES complex"/>
    <property type="evidence" value="ECO:0007669"/>
    <property type="project" value="UniProtKB-UniRule"/>
</dbReference>
<keyword evidence="3 8" id="KW-0256">Endoplasmic reticulum</keyword>
<evidence type="ECO:0000256" key="3">
    <source>
        <dbReference type="ARBA" id="ARBA00022824"/>
    </source>
</evidence>
<dbReference type="AlphaFoldDB" id="A0A1U7LI51"/>
<evidence type="ECO:0000256" key="8">
    <source>
        <dbReference type="HAMAP-Rule" id="MF_03103"/>
    </source>
</evidence>
<evidence type="ECO:0000256" key="2">
    <source>
        <dbReference type="ARBA" id="ARBA00022692"/>
    </source>
</evidence>
<keyword evidence="6" id="KW-0446">Lipid-binding</keyword>
<keyword evidence="5" id="KW-0445">Lipid transport</keyword>
<dbReference type="EMBL" id="LXFE01003563">
    <property type="protein sequence ID" value="OLL22273.1"/>
    <property type="molecule type" value="Genomic_DNA"/>
</dbReference>
<evidence type="ECO:0000313" key="12">
    <source>
        <dbReference type="EMBL" id="OLL22273.1"/>
    </source>
</evidence>
<dbReference type="PANTHER" id="PTHR13466">
    <property type="entry name" value="TEX2 PROTEIN-RELATED"/>
    <property type="match status" value="1"/>
</dbReference>
<evidence type="ECO:0000256" key="10">
    <source>
        <dbReference type="SAM" id="Phobius"/>
    </source>
</evidence>
<evidence type="ECO:0000259" key="11">
    <source>
        <dbReference type="PROSITE" id="PS51847"/>
    </source>
</evidence>
<feature type="topological domain" description="Lumenal" evidence="8">
    <location>
        <begin position="1"/>
        <end position="45"/>
    </location>
</feature>
<keyword evidence="1" id="KW-0813">Transport</keyword>
<dbReference type="PANTHER" id="PTHR13466:SF0">
    <property type="entry name" value="SMP-LTD DOMAIN-CONTAINING PROTEIN"/>
    <property type="match status" value="1"/>
</dbReference>
<sequence>MSDSQVTLTKTIVSTQPPSSGDLSVLEYIARITVAQTPRWTFTQGLLAGQLTVILMVCLFLKFFIFGNPTPDHLTRSLSPTQLRKKKSSILRNPPALNISSLLHKVDYNISTHSAESLDWLNVLIAQAVSQFREDARSKDAILATLDEILNGPMKSGYVGQMRVTEVNLGEEFPTMRNCRICGCEGDSERLKQRAQMDIELSDQITLGIETKLLLNYPRLEFAVLPVALEISILKFRGTLSISFISSTETISSSNESTFIFNFAKDFQLELSVRSLVGARSRFQDIPKLTQLVENQLRSWFLLRCVEPYFQQIILPSFWPTKAKEGHATQRHDLDEIKVESSDEDRQESDFAEI</sequence>
<evidence type="ECO:0000313" key="13">
    <source>
        <dbReference type="Proteomes" id="UP000186594"/>
    </source>
</evidence>
<dbReference type="Pfam" id="PF10296">
    <property type="entry name" value="MMM1"/>
    <property type="match status" value="1"/>
</dbReference>
<dbReference type="GO" id="GO:0015914">
    <property type="term" value="P:phospholipid transport"/>
    <property type="evidence" value="ECO:0007669"/>
    <property type="project" value="TreeGrafter"/>
</dbReference>
<dbReference type="GO" id="GO:0005789">
    <property type="term" value="C:endoplasmic reticulum membrane"/>
    <property type="evidence" value="ECO:0007669"/>
    <property type="project" value="UniProtKB-SubCell"/>
</dbReference>
<evidence type="ECO:0000256" key="1">
    <source>
        <dbReference type="ARBA" id="ARBA00022448"/>
    </source>
</evidence>
<evidence type="ECO:0000256" key="4">
    <source>
        <dbReference type="ARBA" id="ARBA00022989"/>
    </source>
</evidence>
<dbReference type="OMA" id="WSFTQGL"/>
<dbReference type="InterPro" id="IPR031468">
    <property type="entry name" value="SMP_LBD"/>
</dbReference>
<keyword evidence="4 8" id="KW-1133">Transmembrane helix</keyword>
<dbReference type="GO" id="GO:1990456">
    <property type="term" value="P:mitochondrion-endoplasmic reticulum membrane tethering"/>
    <property type="evidence" value="ECO:0007669"/>
    <property type="project" value="TreeGrafter"/>
</dbReference>
<dbReference type="HAMAP" id="MF_03103">
    <property type="entry name" value="Mmm1"/>
    <property type="match status" value="1"/>
</dbReference>
<dbReference type="PROSITE" id="PS51847">
    <property type="entry name" value="SMP"/>
    <property type="match status" value="1"/>
</dbReference>
<dbReference type="Proteomes" id="UP000186594">
    <property type="component" value="Unassembled WGS sequence"/>
</dbReference>
<dbReference type="InterPro" id="IPR019411">
    <property type="entry name" value="MMM1_dom"/>
</dbReference>
<comment type="similarity">
    <text evidence="8">Belongs to the MMM1 family.</text>
</comment>
<dbReference type="GO" id="GO:0008289">
    <property type="term" value="F:lipid binding"/>
    <property type="evidence" value="ECO:0007669"/>
    <property type="project" value="UniProtKB-KW"/>
</dbReference>
<reference evidence="12 13" key="1">
    <citation type="submission" date="2016-04" db="EMBL/GenBank/DDBJ databases">
        <title>Evolutionary innovation and constraint leading to complex multicellularity in the Ascomycota.</title>
        <authorList>
            <person name="Cisse O."/>
            <person name="Nguyen A."/>
            <person name="Hewitt D.A."/>
            <person name="Jedd G."/>
            <person name="Stajich J.E."/>
        </authorList>
    </citation>
    <scope>NUCLEOTIDE SEQUENCE [LARGE SCALE GENOMIC DNA]</scope>
    <source>
        <strain evidence="12 13">DAH-3</strain>
    </source>
</reference>
<feature type="transmembrane region" description="Helical" evidence="10">
    <location>
        <begin position="47"/>
        <end position="66"/>
    </location>
</feature>
<feature type="compositionally biased region" description="Basic and acidic residues" evidence="9">
    <location>
        <begin position="330"/>
        <end position="341"/>
    </location>
</feature>
<organism evidence="12 13">
    <name type="scientific">Neolecta irregularis (strain DAH-3)</name>
    <dbReference type="NCBI Taxonomy" id="1198029"/>
    <lineage>
        <taxon>Eukaryota</taxon>
        <taxon>Fungi</taxon>
        <taxon>Dikarya</taxon>
        <taxon>Ascomycota</taxon>
        <taxon>Taphrinomycotina</taxon>
        <taxon>Neolectales</taxon>
        <taxon>Neolectaceae</taxon>
        <taxon>Neolecta</taxon>
    </lineage>
</organism>
<evidence type="ECO:0000256" key="5">
    <source>
        <dbReference type="ARBA" id="ARBA00023055"/>
    </source>
</evidence>
<proteinExistence type="inferred from homology"/>
<feature type="topological domain" description="Cytoplasmic" evidence="8">
    <location>
        <begin position="67"/>
        <end position="354"/>
    </location>
</feature>
<evidence type="ECO:0000256" key="6">
    <source>
        <dbReference type="ARBA" id="ARBA00023121"/>
    </source>
</evidence>
<gene>
    <name evidence="8" type="primary">MMM1</name>
    <name evidence="12" type="ORF">NEOLI_003014</name>
</gene>
<evidence type="ECO:0000256" key="9">
    <source>
        <dbReference type="SAM" id="MobiDB-lite"/>
    </source>
</evidence>
<dbReference type="InterPro" id="IPR027537">
    <property type="entry name" value="Mmm1"/>
</dbReference>
<dbReference type="GO" id="GO:0045040">
    <property type="term" value="P:protein insertion into mitochondrial outer membrane"/>
    <property type="evidence" value="ECO:0007669"/>
    <property type="project" value="UniProtKB-UniRule"/>
</dbReference>
<keyword evidence="13" id="KW-1185">Reference proteome</keyword>
<dbReference type="STRING" id="1198029.A0A1U7LI51"/>
<comment type="subunit">
    <text evidence="8">Homodimer. Component of the ER-mitochondria encounter structure (ERMES) or MDM complex, composed of MMM1, MDM10, MDM12 and MDM34. A MMM1 homodimer associates with one molecule of MDM12 on each side in a pairwise head-to-tail manner, and the SMP-LTD domains of MMM1 and MDM12 generate a continuous hydrophobic tunnel for phospholipid trafficking.</text>
</comment>
<evidence type="ECO:0000256" key="7">
    <source>
        <dbReference type="ARBA" id="ARBA00023136"/>
    </source>
</evidence>
<feature type="compositionally biased region" description="Acidic residues" evidence="9">
    <location>
        <begin position="342"/>
        <end position="354"/>
    </location>
</feature>
<accession>A0A1U7LI51</accession>
<dbReference type="CDD" id="cd21671">
    <property type="entry name" value="SMP_Mmm1"/>
    <property type="match status" value="1"/>
</dbReference>
<protein>
    <recommendedName>
        <fullName evidence="8">Maintenance of mitochondrial morphology protein 1</fullName>
    </recommendedName>
</protein>
<comment type="subcellular location">
    <subcellularLocation>
        <location evidence="8">Endoplasmic reticulum membrane</location>
        <topology evidence="8">Single-pass type I membrane protein</topology>
    </subcellularLocation>
    <text evidence="8">The ERMES/MDM complex localizes to a few discrete foci (around 10 per single cell), that represent mitochondria-endoplasmic reticulum junctions. These foci are often found next to mtDNA nucleoids.</text>
</comment>
<keyword evidence="7 8" id="KW-0472">Membrane</keyword>
<comment type="caution">
    <text evidence="12">The sequence shown here is derived from an EMBL/GenBank/DDBJ whole genome shotgun (WGS) entry which is preliminary data.</text>
</comment>
<comment type="function">
    <text evidence="8">Component of the ERMES/MDM complex, which serves as a molecular tether to connect the endoplasmic reticulum (ER) and mitochondria. Components of this complex are involved in the control of mitochondrial shape and protein biogenesis, and function in nonvesicular lipid trafficking between the ER and mitochondria. The MDM12-MMM1 subcomplex functions in the major beta-barrel assembly pathway that is responsible for biogenesis of all outer membrane beta-barrel proteins, and acts in a late step after the SAM complex. The MDM10-MDM12-MMM1 subcomplex further acts in the TOM40-specific pathway after the action of the MDM12-MMM1 complex. Essential for establishing and maintaining the structure of mitochondria and maintenance of mtDNA nucleoids.</text>
</comment>
<dbReference type="OrthoDB" id="5599157at2759"/>